<reference evidence="2" key="1">
    <citation type="submission" date="2022-11" db="EMBL/GenBank/DDBJ databases">
        <title>Genome Sequence of Cubamyces cubensis.</title>
        <authorList>
            <person name="Buettner E."/>
        </authorList>
    </citation>
    <scope>NUCLEOTIDE SEQUENCE</scope>
    <source>
        <strain evidence="2">MPL-01</strain>
    </source>
</reference>
<name>A0AAD7TM43_9APHY</name>
<keyword evidence="3" id="KW-1185">Reference proteome</keyword>
<accession>A0AAD7TM43</accession>
<dbReference type="PANTHER" id="PTHR38167:SF1">
    <property type="entry name" value="C2H2-TYPE DOMAIN-CONTAINING PROTEIN"/>
    <property type="match status" value="1"/>
</dbReference>
<feature type="region of interest" description="Disordered" evidence="1">
    <location>
        <begin position="1"/>
        <end position="57"/>
    </location>
</feature>
<organism evidence="2 3">
    <name type="scientific">Trametes cubensis</name>
    <dbReference type="NCBI Taxonomy" id="1111947"/>
    <lineage>
        <taxon>Eukaryota</taxon>
        <taxon>Fungi</taxon>
        <taxon>Dikarya</taxon>
        <taxon>Basidiomycota</taxon>
        <taxon>Agaricomycotina</taxon>
        <taxon>Agaricomycetes</taxon>
        <taxon>Polyporales</taxon>
        <taxon>Polyporaceae</taxon>
        <taxon>Trametes</taxon>
    </lineage>
</organism>
<evidence type="ECO:0000313" key="3">
    <source>
        <dbReference type="Proteomes" id="UP001215151"/>
    </source>
</evidence>
<gene>
    <name evidence="2" type="ORF">ONZ51_g9646</name>
</gene>
<dbReference type="PANTHER" id="PTHR38167">
    <property type="entry name" value="C2H2-TYPE DOMAIN-CONTAINING PROTEIN"/>
    <property type="match status" value="1"/>
</dbReference>
<protein>
    <submittedName>
        <fullName evidence="2">Uncharacterized protein</fullName>
    </submittedName>
</protein>
<proteinExistence type="predicted"/>
<dbReference type="EMBL" id="JAPEVG010000338">
    <property type="protein sequence ID" value="KAJ8468429.1"/>
    <property type="molecule type" value="Genomic_DNA"/>
</dbReference>
<sequence length="241" mass="26537">MPSTKRVRPDDVISISSSTDDDDGSDDVGVPPTPRTKRARASGTRPNIPAERAKGSAELDVPHTLDDASRTQLHVAIATTSEERVREAFAALVDSLPAVTERVFQMLVATRSVAPGEHAHEELGQSGAAGSSRALPQQQQARGKVVMMTRWLVCANCREEYDAGTERQPGECSYHSGELEANYDAFVDWDEDVHGEIDTRENRRSYPENFVWTCCDRDGTQPGCVSAEHEPGEGRKRARRF</sequence>
<evidence type="ECO:0000313" key="2">
    <source>
        <dbReference type="EMBL" id="KAJ8468429.1"/>
    </source>
</evidence>
<comment type="caution">
    <text evidence="2">The sequence shown here is derived from an EMBL/GenBank/DDBJ whole genome shotgun (WGS) entry which is preliminary data.</text>
</comment>
<dbReference type="AlphaFoldDB" id="A0AAD7TM43"/>
<dbReference type="Proteomes" id="UP001215151">
    <property type="component" value="Unassembled WGS sequence"/>
</dbReference>
<evidence type="ECO:0000256" key="1">
    <source>
        <dbReference type="SAM" id="MobiDB-lite"/>
    </source>
</evidence>